<reference evidence="3" key="1">
    <citation type="submission" date="2021-01" db="EMBL/GenBank/DDBJ databases">
        <authorList>
            <person name="Corre E."/>
            <person name="Pelletier E."/>
            <person name="Niang G."/>
            <person name="Scheremetjew M."/>
            <person name="Finn R."/>
            <person name="Kale V."/>
            <person name="Holt S."/>
            <person name="Cochrane G."/>
            <person name="Meng A."/>
            <person name="Brown T."/>
            <person name="Cohen L."/>
        </authorList>
    </citation>
    <scope>NUCLEOTIDE SEQUENCE</scope>
    <source>
        <strain evidence="3">CCMP443</strain>
    </source>
</reference>
<feature type="region of interest" description="Disordered" evidence="1">
    <location>
        <begin position="1"/>
        <end position="62"/>
    </location>
</feature>
<dbReference type="EMBL" id="HBFN01007685">
    <property type="protein sequence ID" value="CAD8786441.1"/>
    <property type="molecule type" value="Transcribed_RNA"/>
</dbReference>
<sequence>MAESGGLRHRGAVEGEDDGEFKTHPVNDGLRTRNSMHSGVHGKAYDLDAPPRRKADATEDDDKPLSTWMALADVWLVPFILACVLSYIVLHWFLR</sequence>
<dbReference type="AlphaFoldDB" id="A0A7S0VCR7"/>
<gene>
    <name evidence="3" type="ORF">HTEP1355_LOCUS4466</name>
</gene>
<evidence type="ECO:0000256" key="1">
    <source>
        <dbReference type="SAM" id="MobiDB-lite"/>
    </source>
</evidence>
<keyword evidence="2" id="KW-0812">Transmembrane</keyword>
<name>A0A7S0VCR7_9CRYP</name>
<feature type="transmembrane region" description="Helical" evidence="2">
    <location>
        <begin position="74"/>
        <end position="94"/>
    </location>
</feature>
<accession>A0A7S0VCR7</accession>
<evidence type="ECO:0000256" key="2">
    <source>
        <dbReference type="SAM" id="Phobius"/>
    </source>
</evidence>
<organism evidence="3">
    <name type="scientific">Hemiselmis tepida</name>
    <dbReference type="NCBI Taxonomy" id="464990"/>
    <lineage>
        <taxon>Eukaryota</taxon>
        <taxon>Cryptophyceae</taxon>
        <taxon>Cryptomonadales</taxon>
        <taxon>Hemiselmidaceae</taxon>
        <taxon>Hemiselmis</taxon>
    </lineage>
</organism>
<feature type="compositionally biased region" description="Basic and acidic residues" evidence="1">
    <location>
        <begin position="43"/>
        <end position="57"/>
    </location>
</feature>
<evidence type="ECO:0000313" key="3">
    <source>
        <dbReference type="EMBL" id="CAD8786441.1"/>
    </source>
</evidence>
<protein>
    <submittedName>
        <fullName evidence="3">Uncharacterized protein</fullName>
    </submittedName>
</protein>
<keyword evidence="2" id="KW-0472">Membrane</keyword>
<proteinExistence type="predicted"/>
<keyword evidence="2" id="KW-1133">Transmembrane helix</keyword>